<dbReference type="SUPFAM" id="SSF75304">
    <property type="entry name" value="Amidase signature (AS) enzymes"/>
    <property type="match status" value="1"/>
</dbReference>
<dbReference type="Gene3D" id="3.90.1300.10">
    <property type="entry name" value="Amidase signature (AS) domain"/>
    <property type="match status" value="1"/>
</dbReference>
<proteinExistence type="predicted"/>
<accession>A0AAV6VHZ0</accession>
<dbReference type="PANTHER" id="PTHR43372">
    <property type="entry name" value="FATTY-ACID AMIDE HYDROLASE"/>
    <property type="match status" value="1"/>
</dbReference>
<evidence type="ECO:0000313" key="3">
    <source>
        <dbReference type="Proteomes" id="UP000827092"/>
    </source>
</evidence>
<protein>
    <recommendedName>
        <fullName evidence="1">Amidase domain-containing protein</fullName>
    </recommendedName>
</protein>
<dbReference type="Pfam" id="PF01425">
    <property type="entry name" value="Amidase"/>
    <property type="match status" value="1"/>
</dbReference>
<name>A0AAV6VHZ0_9ARAC</name>
<dbReference type="InterPro" id="IPR023631">
    <property type="entry name" value="Amidase_dom"/>
</dbReference>
<dbReference type="InterPro" id="IPR052739">
    <property type="entry name" value="FAAH2"/>
</dbReference>
<dbReference type="GO" id="GO:0012505">
    <property type="term" value="C:endomembrane system"/>
    <property type="evidence" value="ECO:0007669"/>
    <property type="project" value="TreeGrafter"/>
</dbReference>
<keyword evidence="3" id="KW-1185">Reference proteome</keyword>
<sequence>MQRILEVEPYINATVERPFAEALAEAKEADALVASGNYTREQLALDKPLLGVPFSVKGLLKVKNLQCTSGSLLFKDHIATEDSTSVELMKKAGAIVIATTNCPEFGMDLETNNRVHGKTCNPYGVNRTPGGSSGGESALVGAAGSVIGIGNDLIGSIRVPCHFTGIYGHKPTMGLVSNGGVVPNPHPGMEMFISTGPMCRYAEDLIASMKVLSTHEETRLKFGKSVNFKKIKICYMTQIQSPLVAPVDSEILGGLKKAISYFETTYDVTSKEINVPLLYDTNRCVCSHISSPEDLKETEDLKEVMTQGKASHINVKTDLLKYLVGKSTFTRGPLVVMNFVRSSPLFNKNKTEFYKQMLNKLAKEFDHLLDEDTVLLMPTLPTSAPYHTEMMAYIPSTCYTSIFNILGLPSTQCPLGINRDGLPFGIQIVGRKYNDPLTIACAIEIRKEFGGWVQPGSY</sequence>
<gene>
    <name evidence="2" type="ORF">JTE90_009593</name>
</gene>
<dbReference type="EMBL" id="JAFNEN010000071">
    <property type="protein sequence ID" value="KAG8196377.1"/>
    <property type="molecule type" value="Genomic_DNA"/>
</dbReference>
<comment type="caution">
    <text evidence="2">The sequence shown here is derived from an EMBL/GenBank/DDBJ whole genome shotgun (WGS) entry which is preliminary data.</text>
</comment>
<reference evidence="2 3" key="1">
    <citation type="journal article" date="2022" name="Nat. Ecol. Evol.">
        <title>A masculinizing supergene underlies an exaggerated male reproductive morph in a spider.</title>
        <authorList>
            <person name="Hendrickx F."/>
            <person name="De Corte Z."/>
            <person name="Sonet G."/>
            <person name="Van Belleghem S.M."/>
            <person name="Kostlbacher S."/>
            <person name="Vangestel C."/>
        </authorList>
    </citation>
    <scope>NUCLEOTIDE SEQUENCE [LARGE SCALE GENOMIC DNA]</scope>
    <source>
        <strain evidence="2">W744_W776</strain>
    </source>
</reference>
<evidence type="ECO:0000313" key="2">
    <source>
        <dbReference type="EMBL" id="KAG8196377.1"/>
    </source>
</evidence>
<feature type="domain" description="Amidase" evidence="1">
    <location>
        <begin position="2"/>
        <end position="437"/>
    </location>
</feature>
<organism evidence="2 3">
    <name type="scientific">Oedothorax gibbosus</name>
    <dbReference type="NCBI Taxonomy" id="931172"/>
    <lineage>
        <taxon>Eukaryota</taxon>
        <taxon>Metazoa</taxon>
        <taxon>Ecdysozoa</taxon>
        <taxon>Arthropoda</taxon>
        <taxon>Chelicerata</taxon>
        <taxon>Arachnida</taxon>
        <taxon>Araneae</taxon>
        <taxon>Araneomorphae</taxon>
        <taxon>Entelegynae</taxon>
        <taxon>Araneoidea</taxon>
        <taxon>Linyphiidae</taxon>
        <taxon>Erigoninae</taxon>
        <taxon>Oedothorax</taxon>
    </lineage>
</organism>
<dbReference type="AlphaFoldDB" id="A0AAV6VHZ0"/>
<evidence type="ECO:0000259" key="1">
    <source>
        <dbReference type="Pfam" id="PF01425"/>
    </source>
</evidence>
<dbReference type="PANTHER" id="PTHR43372:SF3">
    <property type="entry name" value="AT07710P-RELATED"/>
    <property type="match status" value="1"/>
</dbReference>
<dbReference type="Proteomes" id="UP000827092">
    <property type="component" value="Unassembled WGS sequence"/>
</dbReference>
<dbReference type="InterPro" id="IPR036928">
    <property type="entry name" value="AS_sf"/>
</dbReference>